<proteinExistence type="predicted"/>
<keyword evidence="1" id="KW-0614">Plasmid</keyword>
<dbReference type="HOGENOM" id="CLU_2118336_0_0_11"/>
<reference evidence="1" key="1">
    <citation type="submission" date="2007-04" db="EMBL/GenBank/DDBJ databases">
        <title>Complete sequence of plasmid1 pMFLV01 of Mycobacterium gilvum PYR-GCK.</title>
        <authorList>
            <consortium name="US DOE Joint Genome Institute"/>
            <person name="Copeland A."/>
            <person name="Lucas S."/>
            <person name="Lapidus A."/>
            <person name="Barry K."/>
            <person name="Detter J.C."/>
            <person name="Glavina del Rio T."/>
            <person name="Hammon N."/>
            <person name="Israni S."/>
            <person name="Dalin E."/>
            <person name="Tice H."/>
            <person name="Pitluck S."/>
            <person name="Chain P."/>
            <person name="Malfatti S."/>
            <person name="Shin M."/>
            <person name="Vergez L."/>
            <person name="Schmutz J."/>
            <person name="Larimer F."/>
            <person name="Land M."/>
            <person name="Hauser L."/>
            <person name="Kyrpides N."/>
            <person name="Mikhailova N."/>
            <person name="Miller C."/>
            <person name="Richardson P."/>
        </authorList>
    </citation>
    <scope>NUCLEOTIDE SEQUENCE</scope>
    <source>
        <strain evidence="1">PYR-GCK</strain>
        <plasmid evidence="1">pMFLV01</plasmid>
    </source>
</reference>
<gene>
    <name evidence="1" type="ordered locus">Mflv_5275</name>
</gene>
<dbReference type="OrthoDB" id="9860930at2"/>
<dbReference type="EMBL" id="CP000657">
    <property type="protein sequence ID" value="ABP47739.1"/>
    <property type="molecule type" value="Genomic_DNA"/>
</dbReference>
<accession>A4TFP9</accession>
<evidence type="ECO:0000313" key="1">
    <source>
        <dbReference type="EMBL" id="ABP47739.1"/>
    </source>
</evidence>
<sequence length="114" mass="12201">MGAAAPACNAVTPLVELVSLAAREGWSIAEPESDGTLEWTRGANRVVARFTVSTQRPRYCALVNYTDYDGTGEAQLGAVVWRGIGNGGDSDEAAASMRQWFAQPVRALDAPTQW</sequence>
<name>A4TFP9_MYCGI</name>
<protein>
    <submittedName>
        <fullName evidence="1">Uncharacterized protein</fullName>
    </submittedName>
</protein>
<organism evidence="1">
    <name type="scientific">Mycolicibacterium gilvum (strain PYR-GCK)</name>
    <name type="common">Mycobacterium gilvum (strain PYR-GCK)</name>
    <dbReference type="NCBI Taxonomy" id="350054"/>
    <lineage>
        <taxon>Bacteria</taxon>
        <taxon>Bacillati</taxon>
        <taxon>Actinomycetota</taxon>
        <taxon>Actinomycetes</taxon>
        <taxon>Mycobacteriales</taxon>
        <taxon>Mycobacteriaceae</taxon>
        <taxon>Mycolicibacterium</taxon>
    </lineage>
</organism>
<dbReference type="KEGG" id="mgi:Mflv_5275"/>
<dbReference type="AlphaFoldDB" id="A4TFP9"/>
<geneLocation type="plasmid" evidence="1">
    <name>pMFLV01</name>
</geneLocation>